<dbReference type="Pfam" id="PF05685">
    <property type="entry name" value="Uma2"/>
    <property type="match status" value="1"/>
</dbReference>
<dbReference type="PANTHER" id="PTHR36558">
    <property type="entry name" value="GLR1098 PROTEIN"/>
    <property type="match status" value="1"/>
</dbReference>
<name>A0A3B0ANN6_9BACL</name>
<dbReference type="RefSeq" id="WP_120751962.1">
    <property type="nucleotide sequence ID" value="NZ_RBAH01000051.1"/>
</dbReference>
<keyword evidence="3" id="KW-1185">Reference proteome</keyword>
<dbReference type="GO" id="GO:0004519">
    <property type="term" value="F:endonuclease activity"/>
    <property type="evidence" value="ECO:0007669"/>
    <property type="project" value="UniProtKB-KW"/>
</dbReference>
<comment type="caution">
    <text evidence="2">The sequence shown here is derived from an EMBL/GenBank/DDBJ whole genome shotgun (WGS) entry which is preliminary data.</text>
</comment>
<evidence type="ECO:0000259" key="1">
    <source>
        <dbReference type="Pfam" id="PF05685"/>
    </source>
</evidence>
<dbReference type="Gene3D" id="3.90.1570.10">
    <property type="entry name" value="tt1808, chain A"/>
    <property type="match status" value="1"/>
</dbReference>
<keyword evidence="2" id="KW-0378">Hydrolase</keyword>
<sequence>MSMPMQHRHYKYADYSKWAEGERVELIDGHVYAMTPAPSRIHQEILGNLYNEFANYLRGKRCRPYIAPFDVRLPKGNELDEEIDTVVQPDLSIVCDPEKLDDKGCKGAPDLIAEIISPSSLKLDTTAKKALYERVGVKQYWIVYPHEKIVMVYTLKEERRYDDGEAFSQGDLIPVIVLENMTVSLERVFS</sequence>
<dbReference type="InterPro" id="IPR008538">
    <property type="entry name" value="Uma2"/>
</dbReference>
<protein>
    <submittedName>
        <fullName evidence="2">Uma2 family endonuclease</fullName>
    </submittedName>
</protein>
<dbReference type="EMBL" id="RBAH01000051">
    <property type="protein sequence ID" value="RKN61941.1"/>
    <property type="molecule type" value="Genomic_DNA"/>
</dbReference>
<dbReference type="SUPFAM" id="SSF52980">
    <property type="entry name" value="Restriction endonuclease-like"/>
    <property type="match status" value="1"/>
</dbReference>
<keyword evidence="2" id="KW-0540">Nuclease</keyword>
<feature type="domain" description="Putative restriction endonuclease" evidence="1">
    <location>
        <begin position="13"/>
        <end position="181"/>
    </location>
</feature>
<dbReference type="CDD" id="cd06260">
    <property type="entry name" value="DUF820-like"/>
    <property type="match status" value="1"/>
</dbReference>
<dbReference type="InterPro" id="IPR012296">
    <property type="entry name" value="Nuclease_put_TT1808"/>
</dbReference>
<keyword evidence="2" id="KW-0255">Endonuclease</keyword>
<dbReference type="Proteomes" id="UP000282311">
    <property type="component" value="Unassembled WGS sequence"/>
</dbReference>
<gene>
    <name evidence="2" type="ORF">D7M11_35290</name>
</gene>
<evidence type="ECO:0000313" key="3">
    <source>
        <dbReference type="Proteomes" id="UP000282311"/>
    </source>
</evidence>
<dbReference type="PANTHER" id="PTHR36558:SF1">
    <property type="entry name" value="RESTRICTION ENDONUCLEASE DOMAIN-CONTAINING PROTEIN-RELATED"/>
    <property type="match status" value="1"/>
</dbReference>
<organism evidence="2 3">
    <name type="scientific">Paenibacillus ginsengarvi</name>
    <dbReference type="NCBI Taxonomy" id="400777"/>
    <lineage>
        <taxon>Bacteria</taxon>
        <taxon>Bacillati</taxon>
        <taxon>Bacillota</taxon>
        <taxon>Bacilli</taxon>
        <taxon>Bacillales</taxon>
        <taxon>Paenibacillaceae</taxon>
        <taxon>Paenibacillus</taxon>
    </lineage>
</organism>
<dbReference type="AlphaFoldDB" id="A0A3B0ANN6"/>
<reference evidence="2 3" key="1">
    <citation type="journal article" date="2007" name="Int. J. Syst. Evol. Microbiol.">
        <title>Paenibacillus ginsengarvi sp. nov., isolated from soil from ginseng cultivation.</title>
        <authorList>
            <person name="Yoon M.H."/>
            <person name="Ten L.N."/>
            <person name="Im W.T."/>
        </authorList>
    </citation>
    <scope>NUCLEOTIDE SEQUENCE [LARGE SCALE GENOMIC DNA]</scope>
    <source>
        <strain evidence="2 3">KCTC 13059</strain>
    </source>
</reference>
<dbReference type="InterPro" id="IPR011335">
    <property type="entry name" value="Restrct_endonuc-II-like"/>
</dbReference>
<evidence type="ECO:0000313" key="2">
    <source>
        <dbReference type="EMBL" id="RKN61941.1"/>
    </source>
</evidence>
<dbReference type="OrthoDB" id="9808428at2"/>
<accession>A0A3B0ANN6</accession>
<proteinExistence type="predicted"/>